<organism evidence="7">
    <name type="scientific">Psilocybe cubensis</name>
    <name type="common">Psychedelic mushroom</name>
    <name type="synonym">Stropharia cubensis</name>
    <dbReference type="NCBI Taxonomy" id="181762"/>
    <lineage>
        <taxon>Eukaryota</taxon>
        <taxon>Fungi</taxon>
        <taxon>Dikarya</taxon>
        <taxon>Basidiomycota</taxon>
        <taxon>Agaricomycotina</taxon>
        <taxon>Agaricomycetes</taxon>
        <taxon>Agaricomycetidae</taxon>
        <taxon>Agaricales</taxon>
        <taxon>Agaricineae</taxon>
        <taxon>Strophariaceae</taxon>
        <taxon>Psilocybe</taxon>
    </lineage>
</organism>
<dbReference type="InterPro" id="IPR019787">
    <property type="entry name" value="Znf_PHD-finger"/>
</dbReference>
<dbReference type="SMART" id="SM00249">
    <property type="entry name" value="PHD"/>
    <property type="match status" value="1"/>
</dbReference>
<feature type="compositionally biased region" description="Low complexity" evidence="5">
    <location>
        <begin position="173"/>
        <end position="183"/>
    </location>
</feature>
<feature type="compositionally biased region" description="Polar residues" evidence="5">
    <location>
        <begin position="126"/>
        <end position="144"/>
    </location>
</feature>
<feature type="compositionally biased region" description="Polar residues" evidence="5">
    <location>
        <begin position="152"/>
        <end position="165"/>
    </location>
</feature>
<name>A0A8H7Y2R4_PSICU</name>
<keyword evidence="1" id="KW-0479">Metal-binding</keyword>
<evidence type="ECO:0000256" key="4">
    <source>
        <dbReference type="PROSITE-ProRule" id="PRU00146"/>
    </source>
</evidence>
<feature type="compositionally biased region" description="Polar residues" evidence="5">
    <location>
        <begin position="89"/>
        <end position="99"/>
    </location>
</feature>
<evidence type="ECO:0000256" key="3">
    <source>
        <dbReference type="ARBA" id="ARBA00022833"/>
    </source>
</evidence>
<dbReference type="PROSITE" id="PS50016">
    <property type="entry name" value="ZF_PHD_2"/>
    <property type="match status" value="1"/>
</dbReference>
<evidence type="ECO:0000259" key="6">
    <source>
        <dbReference type="PROSITE" id="PS50016"/>
    </source>
</evidence>
<dbReference type="EMBL" id="JAFIQS010000002">
    <property type="protein sequence ID" value="KAG5172660.1"/>
    <property type="molecule type" value="Genomic_DNA"/>
</dbReference>
<dbReference type="InterPro" id="IPR011011">
    <property type="entry name" value="Znf_FYVE_PHD"/>
</dbReference>
<sequence length="503" mass="54940">MSNLCVSCNSADSSIRRFLLRCDTCSSLWHHRCHKPPVSDPELIAIIARFNEEKKAGKLNPAFVWRCGSCSAPAAKLQAALPKRDIRQDSTPLPSSSNPAKPPEKHRSIAIDDDDDEIVIIENPPKQVSSTKQVKFSHKSSNASRDFRDPTAGTSSTSLFSTTAKKTVHKPQTSTKSTASAASVPARATKTVAVRPSGIRIIDDPFSGSIEPTPIPSQPPTRPPLRTHGSSSSSALVPGLLDLHMSTDRNTPVRMAGQDRNRRQDTLEYVTPPPPSSRRREPDVISRGHTIEYVTPPPLPLVRREHDVISRGHTIEYATPPPPPVVRRELDVISRGHTIEYVTPPPPPVVRREHDVISRGHTIEYATPPPPTSVSIRTTMGPPALPPSRMLGHPRIAQSLPPIAAIAEAPARRLLSSWIRKAHSSAYTVEPDIWQRSAVRRFNINVSASAASTGVTVSSGKFKAQNLRKSVGKEAKLSQAPFFFSSDLWLNAKKGVQSSYPKA</sequence>
<gene>
    <name evidence="7" type="ORF">JR316_002162</name>
</gene>
<dbReference type="AlphaFoldDB" id="A0A8H7Y2R4"/>
<evidence type="ECO:0000313" key="7">
    <source>
        <dbReference type="EMBL" id="KAG5172660.1"/>
    </source>
</evidence>
<dbReference type="InterPro" id="IPR019786">
    <property type="entry name" value="Zinc_finger_PHD-type_CS"/>
</dbReference>
<dbReference type="PROSITE" id="PS01359">
    <property type="entry name" value="ZF_PHD_1"/>
    <property type="match status" value="1"/>
</dbReference>
<evidence type="ECO:0000256" key="1">
    <source>
        <dbReference type="ARBA" id="ARBA00022723"/>
    </source>
</evidence>
<dbReference type="SUPFAM" id="SSF57903">
    <property type="entry name" value="FYVE/PHD zinc finger"/>
    <property type="match status" value="1"/>
</dbReference>
<comment type="caution">
    <text evidence="7">The sequence shown here is derived from an EMBL/GenBank/DDBJ whole genome shotgun (WGS) entry which is preliminary data.</text>
</comment>
<protein>
    <recommendedName>
        <fullName evidence="6">PHD-type domain-containing protein</fullName>
    </recommendedName>
</protein>
<dbReference type="OrthoDB" id="10033786at2759"/>
<reference evidence="7" key="1">
    <citation type="submission" date="2021-02" db="EMBL/GenBank/DDBJ databases">
        <title>Psilocybe cubensis genome.</title>
        <authorList>
            <person name="Mckernan K.J."/>
            <person name="Crawford S."/>
            <person name="Trippe A."/>
            <person name="Kane L.T."/>
            <person name="Mclaughlin S."/>
        </authorList>
    </citation>
    <scope>NUCLEOTIDE SEQUENCE [LARGE SCALE GENOMIC DNA]</scope>
    <source>
        <strain evidence="7">MGC-MH-2018</strain>
    </source>
</reference>
<feature type="compositionally biased region" description="Basic and acidic residues" evidence="5">
    <location>
        <begin position="257"/>
        <end position="266"/>
    </location>
</feature>
<dbReference type="InterPro" id="IPR013083">
    <property type="entry name" value="Znf_RING/FYVE/PHD"/>
</dbReference>
<feature type="domain" description="PHD-type" evidence="6">
    <location>
        <begin position="2"/>
        <end position="73"/>
    </location>
</feature>
<feature type="region of interest" description="Disordered" evidence="5">
    <location>
        <begin position="203"/>
        <end position="282"/>
    </location>
</feature>
<dbReference type="GO" id="GO:0008270">
    <property type="term" value="F:zinc ion binding"/>
    <property type="evidence" value="ECO:0007669"/>
    <property type="project" value="UniProtKB-KW"/>
</dbReference>
<feature type="region of interest" description="Disordered" evidence="5">
    <location>
        <begin position="83"/>
        <end position="189"/>
    </location>
</feature>
<feature type="compositionally biased region" description="Pro residues" evidence="5">
    <location>
        <begin position="213"/>
        <end position="223"/>
    </location>
</feature>
<keyword evidence="3" id="KW-0862">Zinc</keyword>
<accession>A0A8H7Y2R4</accession>
<evidence type="ECO:0000256" key="2">
    <source>
        <dbReference type="ARBA" id="ARBA00022771"/>
    </source>
</evidence>
<proteinExistence type="predicted"/>
<evidence type="ECO:0000256" key="5">
    <source>
        <dbReference type="SAM" id="MobiDB-lite"/>
    </source>
</evidence>
<dbReference type="InterPro" id="IPR001965">
    <property type="entry name" value="Znf_PHD"/>
</dbReference>
<dbReference type="Gene3D" id="3.30.40.10">
    <property type="entry name" value="Zinc/RING finger domain, C3HC4 (zinc finger)"/>
    <property type="match status" value="1"/>
</dbReference>
<keyword evidence="2 4" id="KW-0863">Zinc-finger</keyword>